<dbReference type="GeneID" id="39732142"/>
<dbReference type="Pfam" id="PF00498">
    <property type="entry name" value="FHA"/>
    <property type="match status" value="1"/>
</dbReference>
<dbReference type="CDD" id="cd00060">
    <property type="entry name" value="FHA"/>
    <property type="match status" value="1"/>
</dbReference>
<dbReference type="Gene3D" id="1.10.357.40">
    <property type="entry name" value="YbiA-like"/>
    <property type="match status" value="1"/>
</dbReference>
<comment type="caution">
    <text evidence="3">The sequence shown here is derived from an EMBL/GenBank/DDBJ whole genome shotgun (WGS) entry which is preliminary data.</text>
</comment>
<protein>
    <recommendedName>
        <fullName evidence="2">FHA domain-containing protein</fullName>
    </recommendedName>
</protein>
<dbReference type="SMART" id="SM00240">
    <property type="entry name" value="FHA"/>
    <property type="match status" value="1"/>
</dbReference>
<proteinExistence type="predicted"/>
<dbReference type="InterPro" id="IPR050923">
    <property type="entry name" value="Cell_Proc_Reg/RNA_Proc"/>
</dbReference>
<dbReference type="VEuPathDB" id="PlasmoDB:PGAL8A_00361200"/>
<dbReference type="AlphaFoldDB" id="A0A1J1GVP2"/>
<evidence type="ECO:0000313" key="3">
    <source>
        <dbReference type="EMBL" id="CRG96388.1"/>
    </source>
</evidence>
<feature type="region of interest" description="Disordered" evidence="1">
    <location>
        <begin position="543"/>
        <end position="580"/>
    </location>
</feature>
<dbReference type="InterPro" id="IPR012816">
    <property type="entry name" value="NADAR"/>
</dbReference>
<dbReference type="EMBL" id="CVMV01000059">
    <property type="protein sequence ID" value="CRG96388.1"/>
    <property type="molecule type" value="Genomic_DNA"/>
</dbReference>
<dbReference type="Proteomes" id="UP000220797">
    <property type="component" value="Unassembled WGS sequence"/>
</dbReference>
<dbReference type="Pfam" id="PF00076">
    <property type="entry name" value="RRM_1"/>
    <property type="match status" value="1"/>
</dbReference>
<dbReference type="RefSeq" id="XP_028529193.1">
    <property type="nucleotide sequence ID" value="XM_028672663.1"/>
</dbReference>
<dbReference type="PROSITE" id="PS50006">
    <property type="entry name" value="FHA_DOMAIN"/>
    <property type="match status" value="1"/>
</dbReference>
<dbReference type="SUPFAM" id="SSF54928">
    <property type="entry name" value="RNA-binding domain, RBD"/>
    <property type="match status" value="1"/>
</dbReference>
<dbReference type="InterPro" id="IPR035979">
    <property type="entry name" value="RBD_domain_sf"/>
</dbReference>
<accession>A0A1J1GVP2</accession>
<organism evidence="3 4">
    <name type="scientific">Plasmodium gallinaceum</name>
    <dbReference type="NCBI Taxonomy" id="5849"/>
    <lineage>
        <taxon>Eukaryota</taxon>
        <taxon>Sar</taxon>
        <taxon>Alveolata</taxon>
        <taxon>Apicomplexa</taxon>
        <taxon>Aconoidasida</taxon>
        <taxon>Haemosporida</taxon>
        <taxon>Plasmodiidae</taxon>
        <taxon>Plasmodium</taxon>
        <taxon>Plasmodium (Haemamoeba)</taxon>
    </lineage>
</organism>
<dbReference type="SUPFAM" id="SSF49879">
    <property type="entry name" value="SMAD/FHA domain"/>
    <property type="match status" value="1"/>
</dbReference>
<dbReference type="SMART" id="SM00360">
    <property type="entry name" value="RRM"/>
    <property type="match status" value="1"/>
</dbReference>
<name>A0A1J1GVP2_PLAGA</name>
<feature type="compositionally biased region" description="Basic and acidic residues" evidence="1">
    <location>
        <begin position="556"/>
        <end position="580"/>
    </location>
</feature>
<gene>
    <name evidence="3" type="ORF">PGAL8A_00361200</name>
</gene>
<dbReference type="InterPro" id="IPR000253">
    <property type="entry name" value="FHA_dom"/>
</dbReference>
<keyword evidence="4" id="KW-1185">Reference proteome</keyword>
<feature type="compositionally biased region" description="Low complexity" evidence="1">
    <location>
        <begin position="657"/>
        <end position="676"/>
    </location>
</feature>
<dbReference type="OrthoDB" id="206452at2759"/>
<reference evidence="3" key="1">
    <citation type="submission" date="2015-04" db="EMBL/GenBank/DDBJ databases">
        <authorList>
            <consortium name="Pathogen Informatics"/>
        </authorList>
    </citation>
    <scope>NUCLEOTIDE SEQUENCE [LARGE SCALE GENOMIC DNA]</scope>
    <source>
        <strain evidence="3">8A</strain>
    </source>
</reference>
<dbReference type="InterPro" id="IPR037238">
    <property type="entry name" value="YbiA-like_sf"/>
</dbReference>
<evidence type="ECO:0000259" key="2">
    <source>
        <dbReference type="PROSITE" id="PS50006"/>
    </source>
</evidence>
<dbReference type="CDD" id="cd15457">
    <property type="entry name" value="NADAR"/>
    <property type="match status" value="1"/>
</dbReference>
<dbReference type="CDD" id="cd00590">
    <property type="entry name" value="RRM_SF"/>
    <property type="match status" value="1"/>
</dbReference>
<dbReference type="OMA" id="EICECET"/>
<dbReference type="Gene3D" id="3.30.70.330">
    <property type="match status" value="1"/>
</dbReference>
<feature type="region of interest" description="Disordered" evidence="1">
    <location>
        <begin position="595"/>
        <end position="676"/>
    </location>
</feature>
<dbReference type="SUPFAM" id="SSF143990">
    <property type="entry name" value="YbiA-like"/>
    <property type="match status" value="1"/>
</dbReference>
<dbReference type="InterPro" id="IPR012677">
    <property type="entry name" value="Nucleotide-bd_a/b_plait_sf"/>
</dbReference>
<evidence type="ECO:0000256" key="1">
    <source>
        <dbReference type="SAM" id="MobiDB-lite"/>
    </source>
</evidence>
<sequence length="676" mass="81578">MNKNYENMIQNNDEYKEECIFTSIDIFSGPYNYLSFYYICEILFNDFSFISPYHCYFFLRNQFDNIKNVENNFMKNTDSSICECDALNIINEKKAIELFQNENVIYYDENELTDLKRKTFENIIDVINKLTIPDLIEISAYFNENPNWIKNKFTWMDMIQRDKFRRYEKMRENLRETGKREIIYKVNSEEIEKIKNKNMIKDFLFFGVYNNKGQNHLGRIYMSIRNDILRNYEIYTWLLTNCNMQTDENLLADIFIEEKYLEKKLIDTTSVYNDKLIEKTKKELSDNLNYTDDCFLVEEKTKNYSFEKKEYISFGKNEKNDIICFNPSISRFHCILYICKDYHVYLIDVGSKSRTKLNNNVCEIHKKYKITNNDVISLGVSKRTYKININIEKVLSYLDKKKNEINKRMKIMNEEIENPMKNTNFLKLKISNIYYKCNENDILDFFKNCGEIKKIQLYNVHSKNNSNNSKKHKFLKEALIEVYDKETSMKIMENNECFLYGRKIYISYQPIQNNDHDSTYKKDENYEIQITCKNNKYNGESFVIPKGKFNHRKNRNEKIYDKNNRDKKMNRDRSHCDKLRNEKYESEKYYKNYKIKNNKTNRKRSLSSETLNSESERSNSISKRDKRNSLNLKKYKKRHIDKKNENINVNKRKKNKYSSSYSLSNSSSESVLMRNT</sequence>
<dbReference type="PANTHER" id="PTHR23308">
    <property type="entry name" value="NUCLEAR INHIBITOR OF PROTEIN PHOSPHATASE-1"/>
    <property type="match status" value="1"/>
</dbReference>
<dbReference type="GO" id="GO:0003723">
    <property type="term" value="F:RNA binding"/>
    <property type="evidence" value="ECO:0007669"/>
    <property type="project" value="InterPro"/>
</dbReference>
<dbReference type="InterPro" id="IPR008984">
    <property type="entry name" value="SMAD_FHA_dom_sf"/>
</dbReference>
<feature type="domain" description="FHA" evidence="2">
    <location>
        <begin position="312"/>
        <end position="362"/>
    </location>
</feature>
<feature type="compositionally biased region" description="Basic residues" evidence="1">
    <location>
        <begin position="595"/>
        <end position="605"/>
    </location>
</feature>
<dbReference type="Gene3D" id="2.60.200.20">
    <property type="match status" value="1"/>
</dbReference>
<dbReference type="InterPro" id="IPR000504">
    <property type="entry name" value="RRM_dom"/>
</dbReference>
<evidence type="ECO:0000313" key="4">
    <source>
        <dbReference type="Proteomes" id="UP000220797"/>
    </source>
</evidence>